<evidence type="ECO:0000313" key="3">
    <source>
        <dbReference type="Proteomes" id="UP000631114"/>
    </source>
</evidence>
<proteinExistence type="predicted"/>
<dbReference type="AlphaFoldDB" id="A0A835H2I8"/>
<dbReference type="OrthoDB" id="1434596at2759"/>
<evidence type="ECO:0008006" key="4">
    <source>
        <dbReference type="Google" id="ProtNLM"/>
    </source>
</evidence>
<sequence>MQLLLDRVDNPNPIPLNPHQRLQQQHNIQGRPLRLDFPRIEGEEPEGWIFQVEQFFSLNHMAPAQQVIMASIHLRGEAVAWYR</sequence>
<gene>
    <name evidence="2" type="ORF">IFM89_007364</name>
</gene>
<protein>
    <recommendedName>
        <fullName evidence="4">Retrotransposon gag domain-containing protein</fullName>
    </recommendedName>
</protein>
<name>A0A835H2I8_9MAGN</name>
<dbReference type="Proteomes" id="UP000631114">
    <property type="component" value="Unassembled WGS sequence"/>
</dbReference>
<organism evidence="2 3">
    <name type="scientific">Coptis chinensis</name>
    <dbReference type="NCBI Taxonomy" id="261450"/>
    <lineage>
        <taxon>Eukaryota</taxon>
        <taxon>Viridiplantae</taxon>
        <taxon>Streptophyta</taxon>
        <taxon>Embryophyta</taxon>
        <taxon>Tracheophyta</taxon>
        <taxon>Spermatophyta</taxon>
        <taxon>Magnoliopsida</taxon>
        <taxon>Ranunculales</taxon>
        <taxon>Ranunculaceae</taxon>
        <taxon>Coptidoideae</taxon>
        <taxon>Coptis</taxon>
    </lineage>
</organism>
<feature type="region of interest" description="Disordered" evidence="1">
    <location>
        <begin position="1"/>
        <end position="25"/>
    </location>
</feature>
<accession>A0A835H2I8</accession>
<evidence type="ECO:0000313" key="2">
    <source>
        <dbReference type="EMBL" id="KAF9591809.1"/>
    </source>
</evidence>
<keyword evidence="3" id="KW-1185">Reference proteome</keyword>
<dbReference type="EMBL" id="JADFTS010000008">
    <property type="protein sequence ID" value="KAF9591809.1"/>
    <property type="molecule type" value="Genomic_DNA"/>
</dbReference>
<comment type="caution">
    <text evidence="2">The sequence shown here is derived from an EMBL/GenBank/DDBJ whole genome shotgun (WGS) entry which is preliminary data.</text>
</comment>
<evidence type="ECO:0000256" key="1">
    <source>
        <dbReference type="SAM" id="MobiDB-lite"/>
    </source>
</evidence>
<reference evidence="2 3" key="1">
    <citation type="submission" date="2020-10" db="EMBL/GenBank/DDBJ databases">
        <title>The Coptis chinensis genome and diversification of protoberbering-type alkaloids.</title>
        <authorList>
            <person name="Wang B."/>
            <person name="Shu S."/>
            <person name="Song C."/>
            <person name="Liu Y."/>
        </authorList>
    </citation>
    <scope>NUCLEOTIDE SEQUENCE [LARGE SCALE GENOMIC DNA]</scope>
    <source>
        <strain evidence="2">HL-2020</strain>
        <tissue evidence="2">Leaf</tissue>
    </source>
</reference>